<reference evidence="2 3" key="1">
    <citation type="journal article" date="2018" name="Nat. Ecol. Evol.">
        <title>Shark genomes provide insights into elasmobranch evolution and the origin of vertebrates.</title>
        <authorList>
            <person name="Hara Y"/>
            <person name="Yamaguchi K"/>
            <person name="Onimaru K"/>
            <person name="Kadota M"/>
            <person name="Koyanagi M"/>
            <person name="Keeley SD"/>
            <person name="Tatsumi K"/>
            <person name="Tanaka K"/>
            <person name="Motone F"/>
            <person name="Kageyama Y"/>
            <person name="Nozu R"/>
            <person name="Adachi N"/>
            <person name="Nishimura O"/>
            <person name="Nakagawa R"/>
            <person name="Tanegashima C"/>
            <person name="Kiyatake I"/>
            <person name="Matsumoto R"/>
            <person name="Murakumo K"/>
            <person name="Nishida K"/>
            <person name="Terakita A"/>
            <person name="Kuratani S"/>
            <person name="Sato K"/>
            <person name="Hyodo S Kuraku.S."/>
        </authorList>
    </citation>
    <scope>NUCLEOTIDE SEQUENCE [LARGE SCALE GENOMIC DNA]</scope>
</reference>
<accession>A0A401T013</accession>
<gene>
    <name evidence="2" type="ORF">chiPu_0014458</name>
</gene>
<feature type="region of interest" description="Disordered" evidence="1">
    <location>
        <begin position="1"/>
        <end position="50"/>
    </location>
</feature>
<evidence type="ECO:0000313" key="2">
    <source>
        <dbReference type="EMBL" id="GCC35968.1"/>
    </source>
</evidence>
<dbReference type="EMBL" id="BEZZ01000767">
    <property type="protein sequence ID" value="GCC35968.1"/>
    <property type="molecule type" value="Genomic_DNA"/>
</dbReference>
<name>A0A401T013_CHIPU</name>
<dbReference type="AlphaFoldDB" id="A0A401T013"/>
<keyword evidence="3" id="KW-1185">Reference proteome</keyword>
<feature type="compositionally biased region" description="Basic residues" evidence="1">
    <location>
        <begin position="16"/>
        <end position="28"/>
    </location>
</feature>
<evidence type="ECO:0000256" key="1">
    <source>
        <dbReference type="SAM" id="MobiDB-lite"/>
    </source>
</evidence>
<protein>
    <submittedName>
        <fullName evidence="2">Uncharacterized protein</fullName>
    </submittedName>
</protein>
<proteinExistence type="predicted"/>
<evidence type="ECO:0000313" key="3">
    <source>
        <dbReference type="Proteomes" id="UP000287033"/>
    </source>
</evidence>
<comment type="caution">
    <text evidence="2">The sequence shown here is derived from an EMBL/GenBank/DDBJ whole genome shotgun (WGS) entry which is preliminary data.</text>
</comment>
<dbReference type="Proteomes" id="UP000287033">
    <property type="component" value="Unassembled WGS sequence"/>
</dbReference>
<sequence length="101" mass="11408">MKTQRMRITGDGSTHAHFRPGRKARLRRIFSDGSGHSQSRPRRGDRSGGLPVTILHMRNFDMRVETAERIAGDGAYAQFRRGRGDGSGVMPATVWHMRAFR</sequence>
<organism evidence="2 3">
    <name type="scientific">Chiloscyllium punctatum</name>
    <name type="common">Brownbanded bambooshark</name>
    <name type="synonym">Hemiscyllium punctatum</name>
    <dbReference type="NCBI Taxonomy" id="137246"/>
    <lineage>
        <taxon>Eukaryota</taxon>
        <taxon>Metazoa</taxon>
        <taxon>Chordata</taxon>
        <taxon>Craniata</taxon>
        <taxon>Vertebrata</taxon>
        <taxon>Chondrichthyes</taxon>
        <taxon>Elasmobranchii</taxon>
        <taxon>Galeomorphii</taxon>
        <taxon>Galeoidea</taxon>
        <taxon>Orectolobiformes</taxon>
        <taxon>Hemiscylliidae</taxon>
        <taxon>Chiloscyllium</taxon>
    </lineage>
</organism>